<reference evidence="10 11" key="1">
    <citation type="submission" date="2020-12" db="EMBL/GenBank/DDBJ databases">
        <title>Metabolic potential, ecology and presence of endohyphal bacteria is reflected in genomic diversity of Mucoromycotina.</title>
        <authorList>
            <person name="Muszewska A."/>
            <person name="Okrasinska A."/>
            <person name="Steczkiewicz K."/>
            <person name="Drgas O."/>
            <person name="Orlowska M."/>
            <person name="Perlinska-Lenart U."/>
            <person name="Aleksandrzak-Piekarczyk T."/>
            <person name="Szatraj K."/>
            <person name="Zielenkiewicz U."/>
            <person name="Pilsyk S."/>
            <person name="Malc E."/>
            <person name="Mieczkowski P."/>
            <person name="Kruszewska J.S."/>
            <person name="Biernat P."/>
            <person name="Pawlowska J."/>
        </authorList>
    </citation>
    <scope>NUCLEOTIDE SEQUENCE [LARGE SCALE GENOMIC DNA]</scope>
    <source>
        <strain evidence="10 11">CBS 142.35</strain>
    </source>
</reference>
<dbReference type="SUPFAM" id="SSF46785">
    <property type="entry name" value="Winged helix' DNA-binding domain"/>
    <property type="match status" value="1"/>
</dbReference>
<evidence type="ECO:0000256" key="3">
    <source>
        <dbReference type="ARBA" id="ARBA00023015"/>
    </source>
</evidence>
<dbReference type="FunFam" id="1.10.10.10:FF:000027">
    <property type="entry name" value="Heat shock transcription factor 1"/>
    <property type="match status" value="1"/>
</dbReference>
<protein>
    <recommendedName>
        <fullName evidence="9">HSF-type DNA-binding domain-containing protein</fullName>
    </recommendedName>
</protein>
<dbReference type="AlphaFoldDB" id="A0A8H7SHR1"/>
<feature type="compositionally biased region" description="Low complexity" evidence="8">
    <location>
        <begin position="17"/>
        <end position="42"/>
    </location>
</feature>
<feature type="compositionally biased region" description="Basic residues" evidence="8">
    <location>
        <begin position="525"/>
        <end position="535"/>
    </location>
</feature>
<keyword evidence="11" id="KW-1185">Reference proteome</keyword>
<dbReference type="EMBL" id="JAEPRB010000001">
    <property type="protein sequence ID" value="KAG2228313.1"/>
    <property type="molecule type" value="Genomic_DNA"/>
</dbReference>
<keyword evidence="4" id="KW-0238">DNA-binding</keyword>
<dbReference type="InterPro" id="IPR036390">
    <property type="entry name" value="WH_DNA-bd_sf"/>
</dbReference>
<feature type="compositionally biased region" description="Polar residues" evidence="8">
    <location>
        <begin position="384"/>
        <end position="394"/>
    </location>
</feature>
<dbReference type="Pfam" id="PF00447">
    <property type="entry name" value="HSF_DNA-bind"/>
    <property type="match status" value="1"/>
</dbReference>
<keyword evidence="5" id="KW-0804">Transcription</keyword>
<feature type="domain" description="HSF-type DNA-binding" evidence="9">
    <location>
        <begin position="44"/>
        <end position="167"/>
    </location>
</feature>
<evidence type="ECO:0000256" key="2">
    <source>
        <dbReference type="ARBA" id="ARBA00006403"/>
    </source>
</evidence>
<proteinExistence type="inferred from homology"/>
<dbReference type="Proteomes" id="UP000646827">
    <property type="component" value="Unassembled WGS sequence"/>
</dbReference>
<feature type="compositionally biased region" description="Low complexity" evidence="8">
    <location>
        <begin position="190"/>
        <end position="202"/>
    </location>
</feature>
<evidence type="ECO:0000313" key="10">
    <source>
        <dbReference type="EMBL" id="KAG2228313.1"/>
    </source>
</evidence>
<keyword evidence="6" id="KW-0539">Nucleus</keyword>
<dbReference type="InterPro" id="IPR000232">
    <property type="entry name" value="HSF_DNA-bd"/>
</dbReference>
<dbReference type="GO" id="GO:0005634">
    <property type="term" value="C:nucleus"/>
    <property type="evidence" value="ECO:0007669"/>
    <property type="project" value="UniProtKB-SubCell"/>
</dbReference>
<dbReference type="OrthoDB" id="424572at2759"/>
<dbReference type="Gene3D" id="1.10.10.10">
    <property type="entry name" value="Winged helix-like DNA-binding domain superfamily/Winged helix DNA-binding domain"/>
    <property type="match status" value="1"/>
</dbReference>
<dbReference type="InterPro" id="IPR036388">
    <property type="entry name" value="WH-like_DNA-bd_sf"/>
</dbReference>
<dbReference type="PRINTS" id="PR00056">
    <property type="entry name" value="HSFDOMAIN"/>
</dbReference>
<feature type="region of interest" description="Disordered" evidence="8">
    <location>
        <begin position="11"/>
        <end position="42"/>
    </location>
</feature>
<evidence type="ECO:0000256" key="7">
    <source>
        <dbReference type="RuleBase" id="RU004020"/>
    </source>
</evidence>
<organism evidence="10 11">
    <name type="scientific">Circinella minor</name>
    <dbReference type="NCBI Taxonomy" id="1195481"/>
    <lineage>
        <taxon>Eukaryota</taxon>
        <taxon>Fungi</taxon>
        <taxon>Fungi incertae sedis</taxon>
        <taxon>Mucoromycota</taxon>
        <taxon>Mucoromycotina</taxon>
        <taxon>Mucoromycetes</taxon>
        <taxon>Mucorales</taxon>
        <taxon>Lichtheimiaceae</taxon>
        <taxon>Circinella</taxon>
    </lineage>
</organism>
<feature type="compositionally biased region" description="Polar residues" evidence="8">
    <location>
        <begin position="203"/>
        <end position="217"/>
    </location>
</feature>
<comment type="subcellular location">
    <subcellularLocation>
        <location evidence="1">Nucleus</location>
    </subcellularLocation>
</comment>
<evidence type="ECO:0000256" key="8">
    <source>
        <dbReference type="SAM" id="MobiDB-lite"/>
    </source>
</evidence>
<feature type="compositionally biased region" description="Polar residues" evidence="8">
    <location>
        <begin position="502"/>
        <end position="523"/>
    </location>
</feature>
<dbReference type="PANTHER" id="PTHR10015:SF427">
    <property type="entry name" value="HEAT SHOCK FACTOR PROTEIN"/>
    <property type="match status" value="1"/>
</dbReference>
<feature type="region of interest" description="Disordered" evidence="8">
    <location>
        <begin position="497"/>
        <end position="535"/>
    </location>
</feature>
<gene>
    <name evidence="10" type="ORF">INT45_011105</name>
</gene>
<evidence type="ECO:0000256" key="1">
    <source>
        <dbReference type="ARBA" id="ARBA00004123"/>
    </source>
</evidence>
<evidence type="ECO:0000313" key="11">
    <source>
        <dbReference type="Proteomes" id="UP000646827"/>
    </source>
</evidence>
<accession>A0A8H7SHR1</accession>
<comment type="similarity">
    <text evidence="2 7">Belongs to the HSF family.</text>
</comment>
<feature type="region of interest" description="Disordered" evidence="8">
    <location>
        <begin position="190"/>
        <end position="220"/>
    </location>
</feature>
<comment type="caution">
    <text evidence="10">The sequence shown here is derived from an EMBL/GenBank/DDBJ whole genome shotgun (WGS) entry which is preliminary data.</text>
</comment>
<evidence type="ECO:0000256" key="4">
    <source>
        <dbReference type="ARBA" id="ARBA00023125"/>
    </source>
</evidence>
<dbReference type="SMART" id="SM00415">
    <property type="entry name" value="HSF"/>
    <property type="match status" value="1"/>
</dbReference>
<sequence>MQGQWHFYLSPSNGVSTTSGPQPTTPTTTTTTTTTNTPNPNMTRYQPFVKKLLLILDDKNNRNLISWSSNGDFFRVYDCDEFSRVILPRYFRHSNWTSFVRQLNMYDFHKLSDTNFGLEPWKPNVTLIPSINNIKNNTRNNSPPWEFKHENFRRNATKGQLSQIKRKRPKDHSTLHIQYADTMNFIEQSVDSNSSNDRSGNNLTANRSTPTMSNFIPPTSPHPLYFPTGVAPITTTIPQQQHKSFFHQHQHPISLSDMNVAYLHKLEDQLEALSSLFDGLIDDLVELRSIVEFQNRTISNVSDFMHRLTQTKSRGLIPHDDGSLSSIRLSNSRLYSTNDQTNESIYDVPYQQLSYDKRQHQSQPEARSDEVAEGLMRSRHSHSPTKQENDNTSGYEGDGDGNKKLLRRSNKRANSGRDELIITSKNVSEPVNDYYLLSSYHCNSIPGKETPIYNIPRRISSTDSASNTSSSSSSFSLECGFIPNFYRDGKESTIMGDDGLSKINQNQQGSCNGLTLPLSSSATPGKKKKKARSSS</sequence>
<keyword evidence="3" id="KW-0805">Transcription regulation</keyword>
<feature type="region of interest" description="Disordered" evidence="8">
    <location>
        <begin position="356"/>
        <end position="413"/>
    </location>
</feature>
<dbReference type="GO" id="GO:0003700">
    <property type="term" value="F:DNA-binding transcription factor activity"/>
    <property type="evidence" value="ECO:0007669"/>
    <property type="project" value="InterPro"/>
</dbReference>
<evidence type="ECO:0000256" key="6">
    <source>
        <dbReference type="ARBA" id="ARBA00023242"/>
    </source>
</evidence>
<dbReference type="PANTHER" id="PTHR10015">
    <property type="entry name" value="HEAT SHOCK TRANSCRIPTION FACTOR"/>
    <property type="match status" value="1"/>
</dbReference>
<dbReference type="GO" id="GO:0043565">
    <property type="term" value="F:sequence-specific DNA binding"/>
    <property type="evidence" value="ECO:0007669"/>
    <property type="project" value="InterPro"/>
</dbReference>
<evidence type="ECO:0000256" key="5">
    <source>
        <dbReference type="ARBA" id="ARBA00023163"/>
    </source>
</evidence>
<evidence type="ECO:0000259" key="9">
    <source>
        <dbReference type="SMART" id="SM00415"/>
    </source>
</evidence>
<name>A0A8H7SHR1_9FUNG</name>